<evidence type="ECO:0000313" key="2">
    <source>
        <dbReference type="Proteomes" id="UP000516424"/>
    </source>
</evidence>
<accession>A0AB33IEJ6</accession>
<dbReference type="Proteomes" id="UP000516424">
    <property type="component" value="Chromosome"/>
</dbReference>
<name>A0AB33IEJ6_ACEAC</name>
<gene>
    <name evidence="1" type="ORF">EMQ_1019</name>
</gene>
<proteinExistence type="predicted"/>
<sequence>MTTDIAIVRLYIVSKYISFADTGIPVDRASFHETERHVRSDFSAARVAT</sequence>
<organism evidence="1 2">
    <name type="scientific">Acetobacter aceti NBRC 14818</name>
    <dbReference type="NCBI Taxonomy" id="887700"/>
    <lineage>
        <taxon>Bacteria</taxon>
        <taxon>Pseudomonadati</taxon>
        <taxon>Pseudomonadota</taxon>
        <taxon>Alphaproteobacteria</taxon>
        <taxon>Acetobacterales</taxon>
        <taxon>Acetobacteraceae</taxon>
        <taxon>Acetobacter</taxon>
        <taxon>Acetobacter subgen. Acetobacter</taxon>
    </lineage>
</organism>
<protein>
    <submittedName>
        <fullName evidence="1">Uncharacterized protein</fullName>
    </submittedName>
</protein>
<keyword evidence="2" id="KW-1185">Reference proteome</keyword>
<dbReference type="RefSeq" id="WP_010666322.1">
    <property type="nucleotide sequence ID" value="NZ_AP023410.1"/>
</dbReference>
<reference evidence="1 2" key="1">
    <citation type="journal article" date="2011" name="Microbiology">
        <title>Transcriptome response to different carbon sources in Acetobacter aceti.</title>
        <authorList>
            <person name="Sakurai K."/>
            <person name="Arai H."/>
            <person name="Ishii M."/>
            <person name="Igarashi Y."/>
        </authorList>
    </citation>
    <scope>NUCLEOTIDE SEQUENCE [LARGE SCALE GENOMIC DNA]</scope>
    <source>
        <strain evidence="1 2">NBRC 14818</strain>
    </source>
</reference>
<dbReference type="EMBL" id="AP023410">
    <property type="protein sequence ID" value="BCK75413.1"/>
    <property type="molecule type" value="Genomic_DNA"/>
</dbReference>
<evidence type="ECO:0000313" key="1">
    <source>
        <dbReference type="EMBL" id="BCK75413.1"/>
    </source>
</evidence>
<dbReference type="AlphaFoldDB" id="A0AB33IEJ6"/>